<evidence type="ECO:0000313" key="1">
    <source>
        <dbReference type="EnsemblPlants" id="Bo2g010750.1"/>
    </source>
</evidence>
<dbReference type="Gramene" id="Bo2g010750.1">
    <property type="protein sequence ID" value="Bo2g010750.1"/>
    <property type="gene ID" value="Bo2g010750"/>
</dbReference>
<dbReference type="eggNOG" id="KOG1075">
    <property type="taxonomic scope" value="Eukaryota"/>
</dbReference>
<dbReference type="Proteomes" id="UP000032141">
    <property type="component" value="Chromosome C2"/>
</dbReference>
<protein>
    <submittedName>
        <fullName evidence="1">Uncharacterized protein</fullName>
    </submittedName>
</protein>
<accession>A0A0D3AIP2</accession>
<evidence type="ECO:0000313" key="2">
    <source>
        <dbReference type="Proteomes" id="UP000032141"/>
    </source>
</evidence>
<keyword evidence="2" id="KW-1185">Reference proteome</keyword>
<reference evidence="1 2" key="1">
    <citation type="journal article" date="2014" name="Genome Biol.">
        <title>Transcriptome and methylome profiling reveals relics of genome dominance in the mesopolyploid Brassica oleracea.</title>
        <authorList>
            <person name="Parkin I.A."/>
            <person name="Koh C."/>
            <person name="Tang H."/>
            <person name="Robinson S.J."/>
            <person name="Kagale S."/>
            <person name="Clarke W.E."/>
            <person name="Town C.D."/>
            <person name="Nixon J."/>
            <person name="Krishnakumar V."/>
            <person name="Bidwell S.L."/>
            <person name="Denoeud F."/>
            <person name="Belcram H."/>
            <person name="Links M.G."/>
            <person name="Just J."/>
            <person name="Clarke C."/>
            <person name="Bender T."/>
            <person name="Huebert T."/>
            <person name="Mason A.S."/>
            <person name="Pires J.C."/>
            <person name="Barker G."/>
            <person name="Moore J."/>
            <person name="Walley P.G."/>
            <person name="Manoli S."/>
            <person name="Batley J."/>
            <person name="Edwards D."/>
            <person name="Nelson M.N."/>
            <person name="Wang X."/>
            <person name="Paterson A.H."/>
            <person name="King G."/>
            <person name="Bancroft I."/>
            <person name="Chalhoub B."/>
            <person name="Sharpe A.G."/>
        </authorList>
    </citation>
    <scope>NUCLEOTIDE SEQUENCE</scope>
    <source>
        <strain evidence="1 2">cv. TO1000</strain>
    </source>
</reference>
<dbReference type="HOGENOM" id="CLU_2136957_0_0_1"/>
<sequence>MTMTSMVLLSTYGVGTGRHILLRPRASPGTLNMIYTPKVENGALSQSKKILLKKLAVQAVIFQIWKQRNNLIHNNAYLPPSSVFRAIDREIRNIISSRRSTKQFTSLMVTWLV</sequence>
<organism evidence="1 2">
    <name type="scientific">Brassica oleracea var. oleracea</name>
    <dbReference type="NCBI Taxonomy" id="109376"/>
    <lineage>
        <taxon>Eukaryota</taxon>
        <taxon>Viridiplantae</taxon>
        <taxon>Streptophyta</taxon>
        <taxon>Embryophyta</taxon>
        <taxon>Tracheophyta</taxon>
        <taxon>Spermatophyta</taxon>
        <taxon>Magnoliopsida</taxon>
        <taxon>eudicotyledons</taxon>
        <taxon>Gunneridae</taxon>
        <taxon>Pentapetalae</taxon>
        <taxon>rosids</taxon>
        <taxon>malvids</taxon>
        <taxon>Brassicales</taxon>
        <taxon>Brassicaceae</taxon>
        <taxon>Brassiceae</taxon>
        <taxon>Brassica</taxon>
    </lineage>
</organism>
<proteinExistence type="predicted"/>
<dbReference type="AlphaFoldDB" id="A0A0D3AIP2"/>
<name>A0A0D3AIP2_BRAOL</name>
<reference evidence="1" key="2">
    <citation type="submission" date="2015-03" db="UniProtKB">
        <authorList>
            <consortium name="EnsemblPlants"/>
        </authorList>
    </citation>
    <scope>IDENTIFICATION</scope>
</reference>
<dbReference type="EnsemblPlants" id="Bo2g010750.1">
    <property type="protein sequence ID" value="Bo2g010750.1"/>
    <property type="gene ID" value="Bo2g010750"/>
</dbReference>